<keyword evidence="2" id="KW-1185">Reference proteome</keyword>
<proteinExistence type="predicted"/>
<accession>A0A1B7LI91</accession>
<evidence type="ECO:0008006" key="3">
    <source>
        <dbReference type="Google" id="ProtNLM"/>
    </source>
</evidence>
<name>A0A1B7LI91_9FIRM</name>
<dbReference type="RefSeq" id="WP_066666437.1">
    <property type="nucleotide sequence ID" value="NZ_LYVF01000040.1"/>
</dbReference>
<dbReference type="OrthoDB" id="1807534at2"/>
<dbReference type="Proteomes" id="UP000078532">
    <property type="component" value="Unassembled WGS sequence"/>
</dbReference>
<organism evidence="1 2">
    <name type="scientific">Desulfotomaculum copahuensis</name>
    <dbReference type="NCBI Taxonomy" id="1838280"/>
    <lineage>
        <taxon>Bacteria</taxon>
        <taxon>Bacillati</taxon>
        <taxon>Bacillota</taxon>
        <taxon>Clostridia</taxon>
        <taxon>Eubacteriales</taxon>
        <taxon>Desulfotomaculaceae</taxon>
        <taxon>Desulfotomaculum</taxon>
    </lineage>
</organism>
<evidence type="ECO:0000313" key="1">
    <source>
        <dbReference type="EMBL" id="OAT86133.1"/>
    </source>
</evidence>
<dbReference type="STRING" id="1838280.A6M21_04265"/>
<dbReference type="AlphaFoldDB" id="A0A1B7LI91"/>
<comment type="caution">
    <text evidence="1">The sequence shown here is derived from an EMBL/GenBank/DDBJ whole genome shotgun (WGS) entry which is preliminary data.</text>
</comment>
<gene>
    <name evidence="1" type="ORF">A6M21_04265</name>
</gene>
<reference evidence="1 2" key="1">
    <citation type="submission" date="2016-04" db="EMBL/GenBank/DDBJ databases">
        <authorList>
            <person name="Evans L.H."/>
            <person name="Alamgir A."/>
            <person name="Owens N."/>
            <person name="Weber N.D."/>
            <person name="Virtaneva K."/>
            <person name="Barbian K."/>
            <person name="Babar A."/>
            <person name="Rosenke K."/>
        </authorList>
    </citation>
    <scope>NUCLEOTIDE SEQUENCE [LARGE SCALE GENOMIC DNA]</scope>
    <source>
        <strain evidence="1 2">LMa1</strain>
    </source>
</reference>
<protein>
    <recommendedName>
        <fullName evidence="3">Glutaredoxin</fullName>
    </recommendedName>
</protein>
<evidence type="ECO:0000313" key="2">
    <source>
        <dbReference type="Proteomes" id="UP000078532"/>
    </source>
</evidence>
<dbReference type="EMBL" id="LYVF01000040">
    <property type="protein sequence ID" value="OAT86133.1"/>
    <property type="molecule type" value="Genomic_DNA"/>
</dbReference>
<sequence>MKPLHLEVIYAGDHNLSCFYMAEVVEAVAPLFKNSLTWDRVYILKKDGARRFYELSVGLYGEEGVRKKQQYAPIPSIFADGRLLFDQIPPVEELTEAIAGILKTGGE</sequence>